<dbReference type="SUPFAM" id="SSF48264">
    <property type="entry name" value="Cytochrome P450"/>
    <property type="match status" value="1"/>
</dbReference>
<evidence type="ECO:0000256" key="9">
    <source>
        <dbReference type="ARBA" id="ARBA00023004"/>
    </source>
</evidence>
<dbReference type="AlphaFoldDB" id="A0AAV1DV79"/>
<keyword evidence="4 12" id="KW-0349">Heme</keyword>
<dbReference type="GO" id="GO:0016705">
    <property type="term" value="F:oxidoreductase activity, acting on paired donors, with incorporation or reduction of molecular oxygen"/>
    <property type="evidence" value="ECO:0007669"/>
    <property type="project" value="InterPro"/>
</dbReference>
<dbReference type="Proteomes" id="UP001161247">
    <property type="component" value="Chromosome 7"/>
</dbReference>
<evidence type="ECO:0000313" key="17">
    <source>
        <dbReference type="Proteomes" id="UP001161247"/>
    </source>
</evidence>
<evidence type="ECO:0000256" key="11">
    <source>
        <dbReference type="ARBA" id="ARBA00023136"/>
    </source>
</evidence>
<evidence type="ECO:0000256" key="3">
    <source>
        <dbReference type="ARBA" id="ARBA00010617"/>
    </source>
</evidence>
<dbReference type="PANTHER" id="PTHR24286:SF349">
    <property type="entry name" value="CYTOCHROME P450 716A1-RELATED"/>
    <property type="match status" value="1"/>
</dbReference>
<dbReference type="InterPro" id="IPR036396">
    <property type="entry name" value="Cyt_P450_sf"/>
</dbReference>
<comment type="subcellular location">
    <subcellularLocation>
        <location evidence="2">Membrane</location>
        <topology evidence="2">Single-pass membrane protein</topology>
    </subcellularLocation>
</comment>
<keyword evidence="9 12" id="KW-0408">Iron</keyword>
<evidence type="ECO:0000256" key="1">
    <source>
        <dbReference type="ARBA" id="ARBA00001971"/>
    </source>
</evidence>
<evidence type="ECO:0000256" key="6">
    <source>
        <dbReference type="ARBA" id="ARBA00022723"/>
    </source>
</evidence>
<feature type="region of interest" description="Disordered" evidence="14">
    <location>
        <begin position="36"/>
        <end position="62"/>
    </location>
</feature>
<accession>A0AAV1DV79</accession>
<evidence type="ECO:0000256" key="13">
    <source>
        <dbReference type="RuleBase" id="RU000461"/>
    </source>
</evidence>
<organism evidence="16 17">
    <name type="scientific">Oldenlandia corymbosa var. corymbosa</name>
    <dbReference type="NCBI Taxonomy" id="529605"/>
    <lineage>
        <taxon>Eukaryota</taxon>
        <taxon>Viridiplantae</taxon>
        <taxon>Streptophyta</taxon>
        <taxon>Embryophyta</taxon>
        <taxon>Tracheophyta</taxon>
        <taxon>Spermatophyta</taxon>
        <taxon>Magnoliopsida</taxon>
        <taxon>eudicotyledons</taxon>
        <taxon>Gunneridae</taxon>
        <taxon>Pentapetalae</taxon>
        <taxon>asterids</taxon>
        <taxon>lamiids</taxon>
        <taxon>Gentianales</taxon>
        <taxon>Rubiaceae</taxon>
        <taxon>Rubioideae</taxon>
        <taxon>Spermacoceae</taxon>
        <taxon>Hedyotis-Oldenlandia complex</taxon>
        <taxon>Oldenlandia</taxon>
    </lineage>
</organism>
<keyword evidence="8 13" id="KW-0560">Oxidoreductase</keyword>
<evidence type="ECO:0000256" key="4">
    <source>
        <dbReference type="ARBA" id="ARBA00022617"/>
    </source>
</evidence>
<dbReference type="InterPro" id="IPR001128">
    <property type="entry name" value="Cyt_P450"/>
</dbReference>
<evidence type="ECO:0000313" key="16">
    <source>
        <dbReference type="EMBL" id="CAI9111744.1"/>
    </source>
</evidence>
<dbReference type="PROSITE" id="PS00086">
    <property type="entry name" value="CYTOCHROME_P450"/>
    <property type="match status" value="1"/>
</dbReference>
<dbReference type="PRINTS" id="PR00463">
    <property type="entry name" value="EP450I"/>
</dbReference>
<dbReference type="GO" id="GO:0016020">
    <property type="term" value="C:membrane"/>
    <property type="evidence" value="ECO:0007669"/>
    <property type="project" value="UniProtKB-SubCell"/>
</dbReference>
<keyword evidence="6 12" id="KW-0479">Metal-binding</keyword>
<keyword evidence="17" id="KW-1185">Reference proteome</keyword>
<keyword evidence="7 15" id="KW-1133">Transmembrane helix</keyword>
<evidence type="ECO:0000256" key="14">
    <source>
        <dbReference type="SAM" id="MobiDB-lite"/>
    </source>
</evidence>
<keyword evidence="5 15" id="KW-0812">Transmembrane</keyword>
<evidence type="ECO:0000256" key="2">
    <source>
        <dbReference type="ARBA" id="ARBA00004167"/>
    </source>
</evidence>
<feature type="transmembrane region" description="Helical" evidence="15">
    <location>
        <begin position="6"/>
        <end position="25"/>
    </location>
</feature>
<feature type="binding site" description="axial binding residue" evidence="12">
    <location>
        <position position="448"/>
    </location>
    <ligand>
        <name>heme</name>
        <dbReference type="ChEBI" id="CHEBI:30413"/>
    </ligand>
    <ligandPart>
        <name>Fe</name>
        <dbReference type="ChEBI" id="CHEBI:18248"/>
    </ligandPart>
</feature>
<proteinExistence type="inferred from homology"/>
<sequence>MAVVISDILLSLLPALASYILILFCKKLFLRRRRNPQTAGNKAEEDSDKPEKLPPGKTDGPFLSETRDFYSKFQDKVLHEFVLERINKYSSKIFKTSLIGQPVAVFSGPEGNKFLFSNRPELLRHWIPTTIQQLLPATVSNDKKQIHEMRKFYTSSLRGDSLKSYVRIFDSTIKEFLQTSWNDAEEEKDEMISKLAQKYAVTSGCKIFLGINDQRKIDELEEYIKAMTVGIYSTPINFPGTDFHRAIKSSQKLFQGIAEIIRQRKIGKDATSSDHPDIISHFVQSSSTGIDRHGQLLSEDQIATYISGFFVGSYSGIHTTIAHVINHLAELPQVYHMVLREQEEIASSKGANEALQWEDVMKMKYSWNVVCETLRLKINGGGYKEALHDFNFGGYTIPKGWKLHWNLSATHWNPEYFPDPEKFDPSRFEGDGPAPYTFIPFGGGGRMCPGNEFAKFSILIFIHNLVTNSVGKSKFPMKLSVA</sequence>
<dbReference type="EMBL" id="OX459124">
    <property type="protein sequence ID" value="CAI9111744.1"/>
    <property type="molecule type" value="Genomic_DNA"/>
</dbReference>
<dbReference type="Pfam" id="PF00067">
    <property type="entry name" value="p450"/>
    <property type="match status" value="1"/>
</dbReference>
<evidence type="ECO:0000256" key="15">
    <source>
        <dbReference type="SAM" id="Phobius"/>
    </source>
</evidence>
<reference evidence="16" key="1">
    <citation type="submission" date="2023-03" db="EMBL/GenBank/DDBJ databases">
        <authorList>
            <person name="Julca I."/>
        </authorList>
    </citation>
    <scope>NUCLEOTIDE SEQUENCE</scope>
</reference>
<comment type="similarity">
    <text evidence="3 13">Belongs to the cytochrome P450 family.</text>
</comment>
<evidence type="ECO:0000256" key="10">
    <source>
        <dbReference type="ARBA" id="ARBA00023033"/>
    </source>
</evidence>
<dbReference type="PANTHER" id="PTHR24286">
    <property type="entry name" value="CYTOCHROME P450 26"/>
    <property type="match status" value="1"/>
</dbReference>
<evidence type="ECO:0000256" key="8">
    <source>
        <dbReference type="ARBA" id="ARBA00023002"/>
    </source>
</evidence>
<evidence type="ECO:0000256" key="5">
    <source>
        <dbReference type="ARBA" id="ARBA00022692"/>
    </source>
</evidence>
<dbReference type="GO" id="GO:0004497">
    <property type="term" value="F:monooxygenase activity"/>
    <property type="evidence" value="ECO:0007669"/>
    <property type="project" value="UniProtKB-KW"/>
</dbReference>
<dbReference type="GO" id="GO:0016125">
    <property type="term" value="P:sterol metabolic process"/>
    <property type="evidence" value="ECO:0007669"/>
    <property type="project" value="TreeGrafter"/>
</dbReference>
<keyword evidence="10 13" id="KW-0503">Monooxygenase</keyword>
<dbReference type="GO" id="GO:0005506">
    <property type="term" value="F:iron ion binding"/>
    <property type="evidence" value="ECO:0007669"/>
    <property type="project" value="InterPro"/>
</dbReference>
<evidence type="ECO:0000256" key="12">
    <source>
        <dbReference type="PIRSR" id="PIRSR602401-1"/>
    </source>
</evidence>
<dbReference type="InterPro" id="IPR017972">
    <property type="entry name" value="Cyt_P450_CS"/>
</dbReference>
<comment type="cofactor">
    <cofactor evidence="1 12">
        <name>heme</name>
        <dbReference type="ChEBI" id="CHEBI:30413"/>
    </cofactor>
</comment>
<gene>
    <name evidence="16" type="ORF">OLC1_LOCUS19063</name>
</gene>
<dbReference type="Gene3D" id="1.10.630.10">
    <property type="entry name" value="Cytochrome P450"/>
    <property type="match status" value="1"/>
</dbReference>
<protein>
    <submittedName>
        <fullName evidence="16">OLC1v1012052C1</fullName>
    </submittedName>
</protein>
<evidence type="ECO:0000256" key="7">
    <source>
        <dbReference type="ARBA" id="ARBA00022989"/>
    </source>
</evidence>
<dbReference type="InterPro" id="IPR002401">
    <property type="entry name" value="Cyt_P450_E_grp-I"/>
</dbReference>
<dbReference type="GO" id="GO:0020037">
    <property type="term" value="F:heme binding"/>
    <property type="evidence" value="ECO:0007669"/>
    <property type="project" value="InterPro"/>
</dbReference>
<name>A0AAV1DV79_OLDCO</name>
<keyword evidence="11 15" id="KW-0472">Membrane</keyword>